<dbReference type="InterPro" id="IPR016181">
    <property type="entry name" value="Acyl_CoA_acyltransferase"/>
</dbReference>
<dbReference type="Pfam" id="PF00583">
    <property type="entry name" value="Acetyltransf_1"/>
    <property type="match status" value="1"/>
</dbReference>
<dbReference type="AlphaFoldDB" id="A0A069E235"/>
<sequence>MTATRDLAKHACETYYFHAAIGMDVVEDSFCSSLQDTERPDVWDRNRIFDITARTGAEIDKTIAFASAKANLVGYSYISTTPFTSPAVIARLLLDDYQERTPVIQMVLQGELAASRPPGFRIQPVSTDRDWRLLYELVCADHSEGARTQGHILDAQVTRGIVDGYRGKAGPCQFFLASLDEELCAYGSATTAPNGMGMVEDLFTLPSFRRQGVATALISACVEHLRQNACEDILIGSLATEPPKALYRKIGFQPVCVTRSFLKQDPKDASI</sequence>
<dbReference type="PANTHER" id="PTHR43877:SF1">
    <property type="entry name" value="ACETYLTRANSFERASE"/>
    <property type="match status" value="1"/>
</dbReference>
<dbReference type="STRING" id="1280949.HAD_13589"/>
<dbReference type="InterPro" id="IPR050832">
    <property type="entry name" value="Bact_Acetyltransf"/>
</dbReference>
<dbReference type="OrthoDB" id="9804026at2"/>
<keyword evidence="2" id="KW-0012">Acyltransferase</keyword>
<comment type="caution">
    <text evidence="4">The sequence shown here is derived from an EMBL/GenBank/DDBJ whole genome shotgun (WGS) entry which is preliminary data.</text>
</comment>
<dbReference type="Proteomes" id="UP000027446">
    <property type="component" value="Unassembled WGS sequence"/>
</dbReference>
<evidence type="ECO:0000259" key="3">
    <source>
        <dbReference type="PROSITE" id="PS51186"/>
    </source>
</evidence>
<keyword evidence="1 4" id="KW-0808">Transferase</keyword>
<feature type="domain" description="N-acetyltransferase" evidence="3">
    <location>
        <begin position="120"/>
        <end position="271"/>
    </location>
</feature>
<dbReference type="Gene3D" id="3.40.630.30">
    <property type="match status" value="1"/>
</dbReference>
<evidence type="ECO:0000313" key="4">
    <source>
        <dbReference type="EMBL" id="KCZ83638.1"/>
    </source>
</evidence>
<evidence type="ECO:0000256" key="1">
    <source>
        <dbReference type="ARBA" id="ARBA00022679"/>
    </source>
</evidence>
<evidence type="ECO:0000256" key="2">
    <source>
        <dbReference type="ARBA" id="ARBA00023315"/>
    </source>
</evidence>
<dbReference type="RefSeq" id="WP_035572601.1">
    <property type="nucleotide sequence ID" value="NZ_ARYH01000002.1"/>
</dbReference>
<dbReference type="InterPro" id="IPR000182">
    <property type="entry name" value="GNAT_dom"/>
</dbReference>
<gene>
    <name evidence="4" type="ORF">HAD_13589</name>
</gene>
<dbReference type="SUPFAM" id="SSF55729">
    <property type="entry name" value="Acyl-CoA N-acyltransferases (Nat)"/>
    <property type="match status" value="1"/>
</dbReference>
<dbReference type="EMBL" id="ARYH01000002">
    <property type="protein sequence ID" value="KCZ83638.1"/>
    <property type="molecule type" value="Genomic_DNA"/>
</dbReference>
<keyword evidence="5" id="KW-1185">Reference proteome</keyword>
<organism evidence="4 5">
    <name type="scientific">Hyphomonas adhaerens MHS-3</name>
    <dbReference type="NCBI Taxonomy" id="1280949"/>
    <lineage>
        <taxon>Bacteria</taxon>
        <taxon>Pseudomonadati</taxon>
        <taxon>Pseudomonadota</taxon>
        <taxon>Alphaproteobacteria</taxon>
        <taxon>Hyphomonadales</taxon>
        <taxon>Hyphomonadaceae</taxon>
        <taxon>Hyphomonas</taxon>
    </lineage>
</organism>
<proteinExistence type="predicted"/>
<dbReference type="PROSITE" id="PS51186">
    <property type="entry name" value="GNAT"/>
    <property type="match status" value="1"/>
</dbReference>
<dbReference type="CDD" id="cd04301">
    <property type="entry name" value="NAT_SF"/>
    <property type="match status" value="1"/>
</dbReference>
<accession>A0A069E235</accession>
<evidence type="ECO:0000313" key="5">
    <source>
        <dbReference type="Proteomes" id="UP000027446"/>
    </source>
</evidence>
<protein>
    <submittedName>
        <fullName evidence="4">GNAT family acetyltransferase</fullName>
    </submittedName>
</protein>
<dbReference type="GO" id="GO:0016747">
    <property type="term" value="F:acyltransferase activity, transferring groups other than amino-acyl groups"/>
    <property type="evidence" value="ECO:0007669"/>
    <property type="project" value="InterPro"/>
</dbReference>
<name>A0A069E235_9PROT</name>
<reference evidence="4 5" key="1">
    <citation type="journal article" date="2014" name="Antonie Van Leeuwenhoek">
        <title>Hyphomonas beringensis sp. nov. and Hyphomonas chukchiensis sp. nov., isolated from surface seawater of the Bering Sea and Chukchi Sea.</title>
        <authorList>
            <person name="Li C."/>
            <person name="Lai Q."/>
            <person name="Li G."/>
            <person name="Dong C."/>
            <person name="Wang J."/>
            <person name="Liao Y."/>
            <person name="Shao Z."/>
        </authorList>
    </citation>
    <scope>NUCLEOTIDE SEQUENCE [LARGE SCALE GENOMIC DNA]</scope>
    <source>
        <strain evidence="4 5">MHS-3</strain>
    </source>
</reference>
<dbReference type="PANTHER" id="PTHR43877">
    <property type="entry name" value="AMINOALKYLPHOSPHONATE N-ACETYLTRANSFERASE-RELATED-RELATED"/>
    <property type="match status" value="1"/>
</dbReference>